<comment type="caution">
    <text evidence="9">The sequence shown here is derived from an EMBL/GenBank/DDBJ whole genome shotgun (WGS) entry which is preliminary data.</text>
</comment>
<evidence type="ECO:0000256" key="2">
    <source>
        <dbReference type="ARBA" id="ARBA00022475"/>
    </source>
</evidence>
<dbReference type="PANTHER" id="PTHR34220:SF7">
    <property type="entry name" value="SENSOR HISTIDINE KINASE YPDA"/>
    <property type="match status" value="1"/>
</dbReference>
<dbReference type="CDD" id="cd12912">
    <property type="entry name" value="PDC2_MCP_like"/>
    <property type="match status" value="1"/>
</dbReference>
<sequence>MQNATFPLAVHPLIQSFLKVDTMDPYDEYALTQRMSNEIFPNLLYGRSDLSGVSIVSASGKVATSFQKNVAIEGYELYRNVPFHDNNFRIMGIRWIDSTPVLSVARRFIDMSDYKTSGMLIIDLKYRAISDMLDNGTLSPTHFVWAMNAPGEIVYHPDAARWGTQAPKPFPTVLAGKQSGHFTDSSSGTDKLLVYDYSPVTDWTLLMEVPVEELTGDFSRLRQATVVIGLLLIGLAAATIGSFTVSITRSLLLLKKLLNRAEQGDLDVRAPDGKAGEIGSLNRSFNTMVAELKRLIEVVHIAELKEKQLTIKHMEATLLALQTQITPHFLYNALEAVNSRAIEAEADDVSHMIASIAGMFRYSAGDPHKIVSLRDEMNHVALYLNIQQERYPYLRPDIRIREADLSAVDAVRLTVQPIVENAYSRGYEEHRLKPGYVGLFGERRDGLYVLTIVDKGKGMPPDTMQAYNRMFTTMTTEDIAKENRSEGKSIGLWNVHTRLRLTFGEPYGLLIRRSDADGTEVEIKLPWRREHV</sequence>
<protein>
    <submittedName>
        <fullName evidence="9">HAMP domain-containing protein</fullName>
    </submittedName>
</protein>
<keyword evidence="3" id="KW-0597">Phosphoprotein</keyword>
<dbReference type="Pfam" id="PF00672">
    <property type="entry name" value="HAMP"/>
    <property type="match status" value="1"/>
</dbReference>
<reference evidence="9 10" key="1">
    <citation type="submission" date="2019-05" db="EMBL/GenBank/DDBJ databases">
        <title>We sequenced the genome of Paenibacillus hemerocallicola KCTC 33185 for further insight into its adaptation and study the phylogeny of Paenibacillus.</title>
        <authorList>
            <person name="Narsing Rao M.P."/>
        </authorList>
    </citation>
    <scope>NUCLEOTIDE SEQUENCE [LARGE SCALE GENOMIC DNA]</scope>
    <source>
        <strain evidence="9 10">KCTC 33185</strain>
    </source>
</reference>
<evidence type="ECO:0000256" key="5">
    <source>
        <dbReference type="ARBA" id="ARBA00022777"/>
    </source>
</evidence>
<evidence type="ECO:0000256" key="7">
    <source>
        <dbReference type="SAM" id="Phobius"/>
    </source>
</evidence>
<keyword evidence="6 7" id="KW-0472">Membrane</keyword>
<dbReference type="EMBL" id="VDCQ01000038">
    <property type="protein sequence ID" value="TNJ63728.1"/>
    <property type="molecule type" value="Genomic_DNA"/>
</dbReference>
<dbReference type="SMART" id="SM00304">
    <property type="entry name" value="HAMP"/>
    <property type="match status" value="1"/>
</dbReference>
<gene>
    <name evidence="9" type="ORF">FE784_23685</name>
</gene>
<dbReference type="CDD" id="cd06225">
    <property type="entry name" value="HAMP"/>
    <property type="match status" value="1"/>
</dbReference>
<name>A0A5C4T3U5_9BACL</name>
<dbReference type="Proteomes" id="UP000307943">
    <property type="component" value="Unassembled WGS sequence"/>
</dbReference>
<keyword evidence="5" id="KW-0418">Kinase</keyword>
<dbReference type="Gene3D" id="3.30.450.20">
    <property type="entry name" value="PAS domain"/>
    <property type="match status" value="2"/>
</dbReference>
<dbReference type="InterPro" id="IPR010559">
    <property type="entry name" value="Sig_transdc_His_kin_internal"/>
</dbReference>
<dbReference type="SUPFAM" id="SSF158472">
    <property type="entry name" value="HAMP domain-like"/>
    <property type="match status" value="1"/>
</dbReference>
<evidence type="ECO:0000256" key="6">
    <source>
        <dbReference type="ARBA" id="ARBA00023136"/>
    </source>
</evidence>
<feature type="transmembrane region" description="Helical" evidence="7">
    <location>
        <begin position="226"/>
        <end position="247"/>
    </location>
</feature>
<dbReference type="Gene3D" id="6.10.340.10">
    <property type="match status" value="1"/>
</dbReference>
<dbReference type="InterPro" id="IPR003594">
    <property type="entry name" value="HATPase_dom"/>
</dbReference>
<dbReference type="PANTHER" id="PTHR34220">
    <property type="entry name" value="SENSOR HISTIDINE KINASE YPDA"/>
    <property type="match status" value="1"/>
</dbReference>
<keyword evidence="2" id="KW-1003">Cell membrane</keyword>
<keyword evidence="7" id="KW-1133">Transmembrane helix</keyword>
<dbReference type="Gene3D" id="3.30.565.10">
    <property type="entry name" value="Histidine kinase-like ATPase, C-terminal domain"/>
    <property type="match status" value="1"/>
</dbReference>
<dbReference type="InterPro" id="IPR050640">
    <property type="entry name" value="Bact_2-comp_sensor_kinase"/>
</dbReference>
<organism evidence="9 10">
    <name type="scientific">Paenibacillus hemerocallicola</name>
    <dbReference type="NCBI Taxonomy" id="1172614"/>
    <lineage>
        <taxon>Bacteria</taxon>
        <taxon>Bacillati</taxon>
        <taxon>Bacillota</taxon>
        <taxon>Bacilli</taxon>
        <taxon>Bacillales</taxon>
        <taxon>Paenibacillaceae</taxon>
        <taxon>Paenibacillus</taxon>
    </lineage>
</organism>
<evidence type="ECO:0000313" key="9">
    <source>
        <dbReference type="EMBL" id="TNJ63728.1"/>
    </source>
</evidence>
<dbReference type="OrthoDB" id="9776552at2"/>
<dbReference type="GO" id="GO:0000155">
    <property type="term" value="F:phosphorelay sensor kinase activity"/>
    <property type="evidence" value="ECO:0007669"/>
    <property type="project" value="InterPro"/>
</dbReference>
<accession>A0A5C4T3U5</accession>
<dbReference type="PROSITE" id="PS50885">
    <property type="entry name" value="HAMP"/>
    <property type="match status" value="1"/>
</dbReference>
<evidence type="ECO:0000256" key="1">
    <source>
        <dbReference type="ARBA" id="ARBA00004651"/>
    </source>
</evidence>
<feature type="domain" description="HAMP" evidence="8">
    <location>
        <begin position="245"/>
        <end position="297"/>
    </location>
</feature>
<dbReference type="InterPro" id="IPR003660">
    <property type="entry name" value="HAMP_dom"/>
</dbReference>
<evidence type="ECO:0000259" key="8">
    <source>
        <dbReference type="PROSITE" id="PS50885"/>
    </source>
</evidence>
<dbReference type="GO" id="GO:0005886">
    <property type="term" value="C:plasma membrane"/>
    <property type="evidence" value="ECO:0007669"/>
    <property type="project" value="UniProtKB-SubCell"/>
</dbReference>
<keyword evidence="4" id="KW-0808">Transferase</keyword>
<evidence type="ECO:0000256" key="3">
    <source>
        <dbReference type="ARBA" id="ARBA00022553"/>
    </source>
</evidence>
<dbReference type="RefSeq" id="WP_139604740.1">
    <property type="nucleotide sequence ID" value="NZ_VDCQ01000038.1"/>
</dbReference>
<dbReference type="Pfam" id="PF06580">
    <property type="entry name" value="His_kinase"/>
    <property type="match status" value="1"/>
</dbReference>
<evidence type="ECO:0000313" key="10">
    <source>
        <dbReference type="Proteomes" id="UP000307943"/>
    </source>
</evidence>
<comment type="subcellular location">
    <subcellularLocation>
        <location evidence="1">Cell membrane</location>
        <topology evidence="1">Multi-pass membrane protein</topology>
    </subcellularLocation>
</comment>
<dbReference type="InterPro" id="IPR036890">
    <property type="entry name" value="HATPase_C_sf"/>
</dbReference>
<dbReference type="SUPFAM" id="SSF55874">
    <property type="entry name" value="ATPase domain of HSP90 chaperone/DNA topoisomerase II/histidine kinase"/>
    <property type="match status" value="1"/>
</dbReference>
<keyword evidence="10" id="KW-1185">Reference proteome</keyword>
<dbReference type="Pfam" id="PF02518">
    <property type="entry name" value="HATPase_c"/>
    <property type="match status" value="1"/>
</dbReference>
<keyword evidence="7" id="KW-0812">Transmembrane</keyword>
<evidence type="ECO:0000256" key="4">
    <source>
        <dbReference type="ARBA" id="ARBA00022679"/>
    </source>
</evidence>
<dbReference type="AlphaFoldDB" id="A0A5C4T3U5"/>
<proteinExistence type="predicted"/>